<dbReference type="PANTHER" id="PTHR44846">
    <property type="entry name" value="MANNOSYL-D-GLYCERATE TRANSPORT/METABOLISM SYSTEM REPRESSOR MNGR-RELATED"/>
    <property type="match status" value="1"/>
</dbReference>
<evidence type="ECO:0000256" key="2">
    <source>
        <dbReference type="ARBA" id="ARBA00023125"/>
    </source>
</evidence>
<dbReference type="GO" id="GO:0003700">
    <property type="term" value="F:DNA-binding transcription factor activity"/>
    <property type="evidence" value="ECO:0007669"/>
    <property type="project" value="InterPro"/>
</dbReference>
<evidence type="ECO:0000313" key="5">
    <source>
        <dbReference type="EMBL" id="MPM55889.1"/>
    </source>
</evidence>
<evidence type="ECO:0000259" key="4">
    <source>
        <dbReference type="PROSITE" id="PS50949"/>
    </source>
</evidence>
<dbReference type="AlphaFoldDB" id="A0A645AS45"/>
<dbReference type="Gene3D" id="3.40.1410.10">
    <property type="entry name" value="Chorismate lyase-like"/>
    <property type="match status" value="1"/>
</dbReference>
<name>A0A645AS45_9ZZZZ</name>
<organism evidence="5">
    <name type="scientific">bioreactor metagenome</name>
    <dbReference type="NCBI Taxonomy" id="1076179"/>
    <lineage>
        <taxon>unclassified sequences</taxon>
        <taxon>metagenomes</taxon>
        <taxon>ecological metagenomes</taxon>
    </lineage>
</organism>
<reference evidence="5" key="1">
    <citation type="submission" date="2019-08" db="EMBL/GenBank/DDBJ databases">
        <authorList>
            <person name="Kucharzyk K."/>
            <person name="Murdoch R.W."/>
            <person name="Higgins S."/>
            <person name="Loffler F."/>
        </authorList>
    </citation>
    <scope>NUCLEOTIDE SEQUENCE</scope>
</reference>
<dbReference type="SUPFAM" id="SSF64288">
    <property type="entry name" value="Chorismate lyase-like"/>
    <property type="match status" value="1"/>
</dbReference>
<keyword evidence="3" id="KW-0804">Transcription</keyword>
<dbReference type="SMART" id="SM00345">
    <property type="entry name" value="HTH_GNTR"/>
    <property type="match status" value="1"/>
</dbReference>
<feature type="domain" description="HTH gntR-type" evidence="4">
    <location>
        <begin position="3"/>
        <end position="71"/>
    </location>
</feature>
<keyword evidence="1" id="KW-0805">Transcription regulation</keyword>
<sequence length="243" mass="28198">MKRIKYLIVREWLHTLIREDKILVGEKLPTEEELAQKFNVNRMTVRKAFDELVTEKLIERRQGKGTFLIAKAPLIMLHDTGKIVSILAHLKVYGIEGTFKNLKISKEIPPERQRRVLGVREGEEIVRIDRIISISNEPMIFAISYLAPRFSGIINMDLSQPLYDLLSNEFNIVLHHSDESYSAVEPSGIEKEVFLDFYSGPFIKLENTLYEMNDRPIGCFDAIFRGDKFKFRAHAMEYIGIHN</sequence>
<dbReference type="InterPro" id="IPR036388">
    <property type="entry name" value="WH-like_DNA-bd_sf"/>
</dbReference>
<dbReference type="SMART" id="SM00866">
    <property type="entry name" value="UTRA"/>
    <property type="match status" value="1"/>
</dbReference>
<dbReference type="PROSITE" id="PS50949">
    <property type="entry name" value="HTH_GNTR"/>
    <property type="match status" value="1"/>
</dbReference>
<dbReference type="GO" id="GO:0003677">
    <property type="term" value="F:DNA binding"/>
    <property type="evidence" value="ECO:0007669"/>
    <property type="project" value="UniProtKB-KW"/>
</dbReference>
<dbReference type="PRINTS" id="PR00035">
    <property type="entry name" value="HTHGNTR"/>
</dbReference>
<dbReference type="PANTHER" id="PTHR44846:SF17">
    <property type="entry name" value="GNTR-FAMILY TRANSCRIPTIONAL REGULATOR"/>
    <property type="match status" value="1"/>
</dbReference>
<dbReference type="InterPro" id="IPR011663">
    <property type="entry name" value="UTRA"/>
</dbReference>
<gene>
    <name evidence="5" type="primary">dasR_4</name>
    <name evidence="5" type="ORF">SDC9_102687</name>
</gene>
<accession>A0A645AS45</accession>
<dbReference type="SUPFAM" id="SSF46785">
    <property type="entry name" value="Winged helix' DNA-binding domain"/>
    <property type="match status" value="1"/>
</dbReference>
<dbReference type="EMBL" id="VSSQ01015488">
    <property type="protein sequence ID" value="MPM55889.1"/>
    <property type="molecule type" value="Genomic_DNA"/>
</dbReference>
<dbReference type="Pfam" id="PF07702">
    <property type="entry name" value="UTRA"/>
    <property type="match status" value="1"/>
</dbReference>
<protein>
    <submittedName>
        <fullName evidence="5">HTH-type transcriptional repressor DasR</fullName>
    </submittedName>
</protein>
<dbReference type="CDD" id="cd07377">
    <property type="entry name" value="WHTH_GntR"/>
    <property type="match status" value="1"/>
</dbReference>
<dbReference type="Gene3D" id="1.10.10.10">
    <property type="entry name" value="Winged helix-like DNA-binding domain superfamily/Winged helix DNA-binding domain"/>
    <property type="match status" value="1"/>
</dbReference>
<comment type="caution">
    <text evidence="5">The sequence shown here is derived from an EMBL/GenBank/DDBJ whole genome shotgun (WGS) entry which is preliminary data.</text>
</comment>
<dbReference type="Pfam" id="PF00392">
    <property type="entry name" value="GntR"/>
    <property type="match status" value="1"/>
</dbReference>
<dbReference type="GO" id="GO:0045892">
    <property type="term" value="P:negative regulation of DNA-templated transcription"/>
    <property type="evidence" value="ECO:0007669"/>
    <property type="project" value="TreeGrafter"/>
</dbReference>
<dbReference type="InterPro" id="IPR000524">
    <property type="entry name" value="Tscrpt_reg_HTH_GntR"/>
</dbReference>
<evidence type="ECO:0000256" key="1">
    <source>
        <dbReference type="ARBA" id="ARBA00023015"/>
    </source>
</evidence>
<keyword evidence="2" id="KW-0238">DNA-binding</keyword>
<dbReference type="InterPro" id="IPR050679">
    <property type="entry name" value="Bact_HTH_transcr_reg"/>
</dbReference>
<dbReference type="InterPro" id="IPR028978">
    <property type="entry name" value="Chorismate_lyase_/UTRA_dom_sf"/>
</dbReference>
<evidence type="ECO:0000256" key="3">
    <source>
        <dbReference type="ARBA" id="ARBA00023163"/>
    </source>
</evidence>
<proteinExistence type="predicted"/>
<dbReference type="InterPro" id="IPR036390">
    <property type="entry name" value="WH_DNA-bd_sf"/>
</dbReference>